<dbReference type="AlphaFoldDB" id="A0A378XUU8"/>
<protein>
    <submittedName>
        <fullName evidence="1">Uncharacterized protein</fullName>
    </submittedName>
</protein>
<evidence type="ECO:0000313" key="2">
    <source>
        <dbReference type="Proteomes" id="UP000254400"/>
    </source>
</evidence>
<gene>
    <name evidence="1" type="ORF">NCTC10343_01670</name>
</gene>
<organism evidence="1 2">
    <name type="scientific">Paenibacillus polymyxa</name>
    <name type="common">Bacillus polymyxa</name>
    <dbReference type="NCBI Taxonomy" id="1406"/>
    <lineage>
        <taxon>Bacteria</taxon>
        <taxon>Bacillati</taxon>
        <taxon>Bacillota</taxon>
        <taxon>Bacilli</taxon>
        <taxon>Bacillales</taxon>
        <taxon>Paenibacillaceae</taxon>
        <taxon>Paenibacillus</taxon>
    </lineage>
</organism>
<dbReference type="GeneID" id="93350453"/>
<proteinExistence type="predicted"/>
<name>A0A378XUU8_PAEPO</name>
<dbReference type="RefSeq" id="WP_019686754.1">
    <property type="nucleotide sequence ID" value="NZ_CP036496.1"/>
</dbReference>
<accession>A0A378XUU8</accession>
<evidence type="ECO:0000313" key="1">
    <source>
        <dbReference type="EMBL" id="SUA68414.1"/>
    </source>
</evidence>
<sequence>MTNKNIKSADQLMIDYALYVGQLAIEALEPEVTSDDFVSYIVDPEEYIDLTNELAELPSREVAKDFLSRFYKSEQIEEFLSRYNWELIF</sequence>
<dbReference type="EMBL" id="UGSC01000001">
    <property type="protein sequence ID" value="SUA68414.1"/>
    <property type="molecule type" value="Genomic_DNA"/>
</dbReference>
<dbReference type="Proteomes" id="UP000254400">
    <property type="component" value="Unassembled WGS sequence"/>
</dbReference>
<reference evidence="1 2" key="1">
    <citation type="submission" date="2018-06" db="EMBL/GenBank/DDBJ databases">
        <authorList>
            <consortium name="Pathogen Informatics"/>
            <person name="Doyle S."/>
        </authorList>
    </citation>
    <scope>NUCLEOTIDE SEQUENCE [LARGE SCALE GENOMIC DNA]</scope>
    <source>
        <strain evidence="1 2">NCTC10343</strain>
    </source>
</reference>